<proteinExistence type="inferred from homology"/>
<organism evidence="3 4">
    <name type="scientific">Brevundimonas subvibrioides</name>
    <dbReference type="NCBI Taxonomy" id="74313"/>
    <lineage>
        <taxon>Bacteria</taxon>
        <taxon>Pseudomonadati</taxon>
        <taxon>Pseudomonadota</taxon>
        <taxon>Alphaproteobacteria</taxon>
        <taxon>Caulobacterales</taxon>
        <taxon>Caulobacteraceae</taxon>
        <taxon>Brevundimonas</taxon>
    </lineage>
</organism>
<dbReference type="PANTHER" id="PTHR42964:SF1">
    <property type="entry name" value="POLYKETIDE BIOSYNTHESIS ENOYL-COA HYDRATASE PKSH-RELATED"/>
    <property type="match status" value="1"/>
</dbReference>
<sequence>MNDALKVEVAGDVATLILNRPEKKNALTLAMWSALPGLLAGVAADTSAKVLVVRGTGGTFAAGADIGEFETVYATPDSTRAYFDRVGEAMEALATFEKPTVAMIEGACVGGGLGLALACDLRIAATDARLALTPGKLGLVYSLPDTRRLVQAVGLSKAKDILFTGRLIRAEEALAIGLVDALHAPDALEATVAEKTAQIAAASQWTARRAKEIVGLIADGETADTDATARWLIEAVEGEDFHEGRDAFLGKRKPVFPFR</sequence>
<evidence type="ECO:0008006" key="5">
    <source>
        <dbReference type="Google" id="ProtNLM"/>
    </source>
</evidence>
<name>A0A258FNH6_9CAUL</name>
<reference evidence="3 4" key="1">
    <citation type="submission" date="2017-03" db="EMBL/GenBank/DDBJ databases">
        <title>Lifting the veil on microbial sulfur biogeochemistry in mining wastewaters.</title>
        <authorList>
            <person name="Kantor R.S."/>
            <person name="Colenbrander Nelson T."/>
            <person name="Marshall S."/>
            <person name="Bennett D."/>
            <person name="Apte S."/>
            <person name="Camacho D."/>
            <person name="Thomas B.C."/>
            <person name="Warren L.A."/>
            <person name="Banfield J.F."/>
        </authorList>
    </citation>
    <scope>NUCLEOTIDE SEQUENCE [LARGE SCALE GENOMIC DNA]</scope>
    <source>
        <strain evidence="3">32-69-9</strain>
    </source>
</reference>
<dbReference type="InterPro" id="IPR001753">
    <property type="entry name" value="Enoyl-CoA_hydra/iso"/>
</dbReference>
<dbReference type="SUPFAM" id="SSF52096">
    <property type="entry name" value="ClpP/crotonase"/>
    <property type="match status" value="1"/>
</dbReference>
<gene>
    <name evidence="3" type="ORF">B7Z01_08145</name>
</gene>
<evidence type="ECO:0000313" key="4">
    <source>
        <dbReference type="Proteomes" id="UP000215595"/>
    </source>
</evidence>
<dbReference type="GO" id="GO:0008300">
    <property type="term" value="P:isoprenoid catabolic process"/>
    <property type="evidence" value="ECO:0007669"/>
    <property type="project" value="TreeGrafter"/>
</dbReference>
<protein>
    <recommendedName>
        <fullName evidence="5">Enoyl-CoA hydratase</fullName>
    </recommendedName>
</protein>
<evidence type="ECO:0000256" key="2">
    <source>
        <dbReference type="RuleBase" id="RU003707"/>
    </source>
</evidence>
<comment type="caution">
    <text evidence="3">The sequence shown here is derived from an EMBL/GenBank/DDBJ whole genome shotgun (WGS) entry which is preliminary data.</text>
</comment>
<dbReference type="InterPro" id="IPR051683">
    <property type="entry name" value="Enoyl-CoA_Hydratase/Isomerase"/>
</dbReference>
<evidence type="ECO:0000256" key="1">
    <source>
        <dbReference type="ARBA" id="ARBA00005254"/>
    </source>
</evidence>
<dbReference type="CDD" id="cd06558">
    <property type="entry name" value="crotonase-like"/>
    <property type="match status" value="1"/>
</dbReference>
<dbReference type="GO" id="GO:0003824">
    <property type="term" value="F:catalytic activity"/>
    <property type="evidence" value="ECO:0007669"/>
    <property type="project" value="InterPro"/>
</dbReference>
<dbReference type="AlphaFoldDB" id="A0A258FNH6"/>
<dbReference type="InterPro" id="IPR029045">
    <property type="entry name" value="ClpP/crotonase-like_dom_sf"/>
</dbReference>
<dbReference type="Pfam" id="PF00378">
    <property type="entry name" value="ECH_1"/>
    <property type="match status" value="1"/>
</dbReference>
<dbReference type="InterPro" id="IPR018376">
    <property type="entry name" value="Enoyl-CoA_hyd/isom_CS"/>
</dbReference>
<dbReference type="InterPro" id="IPR014748">
    <property type="entry name" value="Enoyl-CoA_hydra_C"/>
</dbReference>
<dbReference type="Proteomes" id="UP000215595">
    <property type="component" value="Unassembled WGS sequence"/>
</dbReference>
<comment type="similarity">
    <text evidence="1 2">Belongs to the enoyl-CoA hydratase/isomerase family.</text>
</comment>
<evidence type="ECO:0000313" key="3">
    <source>
        <dbReference type="EMBL" id="OYX33767.1"/>
    </source>
</evidence>
<dbReference type="PROSITE" id="PS00166">
    <property type="entry name" value="ENOYL_COA_HYDRATASE"/>
    <property type="match status" value="1"/>
</dbReference>
<dbReference type="Gene3D" id="3.90.226.10">
    <property type="entry name" value="2-enoyl-CoA Hydratase, Chain A, domain 1"/>
    <property type="match status" value="1"/>
</dbReference>
<dbReference type="PANTHER" id="PTHR42964">
    <property type="entry name" value="ENOYL-COA HYDRATASE"/>
    <property type="match status" value="1"/>
</dbReference>
<dbReference type="Gene3D" id="1.10.12.10">
    <property type="entry name" value="Lyase 2-enoyl-coa Hydratase, Chain A, domain 2"/>
    <property type="match status" value="1"/>
</dbReference>
<accession>A0A258FNH6</accession>
<dbReference type="EMBL" id="NCEB01000014">
    <property type="protein sequence ID" value="OYX33767.1"/>
    <property type="molecule type" value="Genomic_DNA"/>
</dbReference>